<evidence type="ECO:0000313" key="2">
    <source>
        <dbReference type="EMBL" id="TMW12904.1"/>
    </source>
</evidence>
<sequence length="232" mass="24093">MKTKLLLSAVLGVAAWSLSSMAAADWDTGPCPGGSSAPCIEAVVNGTTYHFNGTGDHAGEWHGLPTTGADFEFVGDSVELGCSGINLDCTLTLGGKVQKCQDSNGDWRIGVQVNSSNVSGGFLCSTVVLGGFPWYSRDASLANHCPFEDDCDSFIPYDPSATTYSGNFGAIDISVLGSSRVSGGHVHGVTFTPGTGATFSFASQFYDCDDDEQGCEVTGDLVLDNATSLDIQ</sequence>
<dbReference type="Proteomes" id="UP000739180">
    <property type="component" value="Unassembled WGS sequence"/>
</dbReference>
<feature type="chain" id="PRO_5045817524" evidence="1">
    <location>
        <begin position="23"/>
        <end position="232"/>
    </location>
</feature>
<evidence type="ECO:0000313" key="3">
    <source>
        <dbReference type="Proteomes" id="UP000739180"/>
    </source>
</evidence>
<keyword evidence="3" id="KW-1185">Reference proteome</keyword>
<proteinExistence type="predicted"/>
<feature type="signal peptide" evidence="1">
    <location>
        <begin position="1"/>
        <end position="22"/>
    </location>
</feature>
<comment type="caution">
    <text evidence="2">The sequence shown here is derived from an EMBL/GenBank/DDBJ whole genome shotgun (WGS) entry which is preliminary data.</text>
</comment>
<dbReference type="EMBL" id="VCQT01000028">
    <property type="protein sequence ID" value="TMW12904.1"/>
    <property type="molecule type" value="Genomic_DNA"/>
</dbReference>
<accession>A0ABY2XN64</accession>
<keyword evidence="1" id="KW-0732">Signal</keyword>
<gene>
    <name evidence="2" type="ORF">FGS76_09015</name>
</gene>
<reference evidence="2 3" key="1">
    <citation type="submission" date="2019-05" db="EMBL/GenBank/DDBJ databases">
        <title>Genome of Alcanivorax gelatiniphagus, an oil degrading marine bacteria.</title>
        <authorList>
            <person name="Kwon K.K."/>
        </authorList>
    </citation>
    <scope>NUCLEOTIDE SEQUENCE [LARGE SCALE GENOMIC DNA]</scope>
    <source>
        <strain evidence="2 3">MEBiC 08158</strain>
    </source>
</reference>
<organism evidence="2 3">
    <name type="scientific">Alloalcanivorax gelatiniphagus</name>
    <dbReference type="NCBI Taxonomy" id="1194167"/>
    <lineage>
        <taxon>Bacteria</taxon>
        <taxon>Pseudomonadati</taxon>
        <taxon>Pseudomonadota</taxon>
        <taxon>Gammaproteobacteria</taxon>
        <taxon>Oceanospirillales</taxon>
        <taxon>Alcanivoracaceae</taxon>
        <taxon>Alloalcanivorax</taxon>
    </lineage>
</organism>
<evidence type="ECO:0000256" key="1">
    <source>
        <dbReference type="SAM" id="SignalP"/>
    </source>
</evidence>
<name>A0ABY2XN64_9GAMM</name>
<protein>
    <submittedName>
        <fullName evidence="2">Uncharacterized protein</fullName>
    </submittedName>
</protein>
<dbReference type="RefSeq" id="WP_138772305.1">
    <property type="nucleotide sequence ID" value="NZ_JBHSSX010000065.1"/>
</dbReference>